<comment type="catalytic activity">
    <reaction evidence="5">
        <text>thymidine + phosphate = 2-deoxy-alpha-D-ribose 1-phosphate + thymine</text>
        <dbReference type="Rhea" id="RHEA:16037"/>
        <dbReference type="ChEBI" id="CHEBI:17748"/>
        <dbReference type="ChEBI" id="CHEBI:17821"/>
        <dbReference type="ChEBI" id="CHEBI:43474"/>
        <dbReference type="ChEBI" id="CHEBI:57259"/>
        <dbReference type="EC" id="2.4.2.4"/>
    </reaction>
</comment>
<dbReference type="NCBIfam" id="NF004490">
    <property type="entry name" value="PRK05820.1"/>
    <property type="match status" value="1"/>
</dbReference>
<name>A0A014M1G8_9BACT</name>
<dbReference type="FunFam" id="3.40.1030.10:FF:000003">
    <property type="entry name" value="Pyrimidine-nucleoside phosphorylase"/>
    <property type="match status" value="1"/>
</dbReference>
<proteinExistence type="inferred from homology"/>
<dbReference type="SUPFAM" id="SSF52418">
    <property type="entry name" value="Nucleoside phosphorylase/phosphoribosyltransferase catalytic domain"/>
    <property type="match status" value="1"/>
</dbReference>
<dbReference type="GO" id="GO:0005829">
    <property type="term" value="C:cytosol"/>
    <property type="evidence" value="ECO:0007669"/>
    <property type="project" value="TreeGrafter"/>
</dbReference>
<dbReference type="eggNOG" id="COG0213">
    <property type="taxonomic scope" value="Bacteria"/>
</dbReference>
<evidence type="ECO:0000256" key="1">
    <source>
        <dbReference type="ARBA" id="ARBA00006915"/>
    </source>
</evidence>
<dbReference type="Pfam" id="PF00591">
    <property type="entry name" value="Glycos_transf_3"/>
    <property type="match status" value="1"/>
</dbReference>
<dbReference type="InterPro" id="IPR036320">
    <property type="entry name" value="Glycosyl_Trfase_fam3_N_dom_sf"/>
</dbReference>
<comment type="similarity">
    <text evidence="1">Belongs to the thymidine/pyrimidine-nucleoside phosphorylase family.</text>
</comment>
<comment type="caution">
    <text evidence="8">The sequence shown here is derived from an EMBL/GenBank/DDBJ whole genome shotgun (WGS) entry which is preliminary data.</text>
</comment>
<evidence type="ECO:0000256" key="5">
    <source>
        <dbReference type="ARBA" id="ARBA00048550"/>
    </source>
</evidence>
<evidence type="ECO:0000256" key="2">
    <source>
        <dbReference type="ARBA" id="ARBA00011738"/>
    </source>
</evidence>
<gene>
    <name evidence="8" type="primary">deoA</name>
    <name evidence="8" type="ORF">MOVI_7110</name>
</gene>
<dbReference type="SUPFAM" id="SSF47648">
    <property type="entry name" value="Nucleoside phosphorylase/phosphoribosyltransferase N-terminal domain"/>
    <property type="match status" value="1"/>
</dbReference>
<evidence type="ECO:0000256" key="4">
    <source>
        <dbReference type="ARBA" id="ARBA00022679"/>
    </source>
</evidence>
<evidence type="ECO:0000256" key="3">
    <source>
        <dbReference type="ARBA" id="ARBA00022676"/>
    </source>
</evidence>
<dbReference type="EMBL" id="JFAD01000039">
    <property type="protein sequence ID" value="EXU60808.1"/>
    <property type="molecule type" value="Genomic_DNA"/>
</dbReference>
<dbReference type="NCBIfam" id="TIGR02644">
    <property type="entry name" value="Y_phosphoryl"/>
    <property type="match status" value="1"/>
</dbReference>
<dbReference type="GO" id="GO:0004645">
    <property type="term" value="F:1,4-alpha-oligoglucan phosphorylase activity"/>
    <property type="evidence" value="ECO:0007669"/>
    <property type="project" value="InterPro"/>
</dbReference>
<dbReference type="SUPFAM" id="SSF54680">
    <property type="entry name" value="Pyrimidine nucleoside phosphorylase C-terminal domain"/>
    <property type="match status" value="1"/>
</dbReference>
<dbReference type="Gene3D" id="1.20.970.10">
    <property type="entry name" value="Transferase, Pyrimidine Nucleoside Phosphorylase, Chain C"/>
    <property type="match status" value="1"/>
</dbReference>
<dbReference type="PANTHER" id="PTHR10515">
    <property type="entry name" value="THYMIDINE PHOSPHORYLASE"/>
    <property type="match status" value="1"/>
</dbReference>
<dbReference type="InterPro" id="IPR018090">
    <property type="entry name" value="Pyrmidine_PPas_bac/euk"/>
</dbReference>
<sequence>MNLFEIIEKKVKKEHLTEEEIHFMINGFLSGLIADYQFSSFLMAILINGLDDDELYYFTREIIASGKTINLRKINGVKIDKHSTGGVGDKISLIIGPIFAALGYKVAKMSGRGLGFTGGTIDKLESIPGFQTQLTEASFLDQVQKIGIAITAQSNAIVPADKKIYALRDVSGTVSSIPLIASSIMSKKIATDTDVILIDVKCGSGAFMTDLGQAKKLASKIKMLGKRFGKKTIVKITNMDAPLGRMIGNKNEIIESLAILQGQQSQLADFAKELVAQTLSEIEKLKIEKAREKVTKIIESELPNEIFLKMVVAQGGNPATIQSSNFWIPAYKEQIFAPQSGYIKWENAINFGKIVAFLGGGRTKLNQKIDYEAGICLEVESGTYVQDDQLIFSLYSSNPIDLSKIQDLIAKTFSIKPEPEVENMFLN</sequence>
<reference evidence="8 9" key="1">
    <citation type="submission" date="2014-03" db="EMBL/GenBank/DDBJ databases">
        <title>Genome sequence of Mycoplasma ovipneumoniae strain 14811.</title>
        <authorList>
            <person name="Sirand-Pugnet P."/>
            <person name="Breton M."/>
            <person name="Dordet-Frisoni E."/>
            <person name="Baranowski E."/>
            <person name="Barre A."/>
            <person name="Couture C."/>
            <person name="Dupuy V."/>
            <person name="Gaurivaud P."/>
            <person name="Jacob D."/>
            <person name="Lemaitre C."/>
            <person name="Manso-Silvan L."/>
            <person name="Nikolski M."/>
            <person name="Nouvel L.-X."/>
            <person name="Poumarat F."/>
            <person name="Tardy F."/>
            <person name="Thebault P."/>
            <person name="Theil S."/>
            <person name="Citti C."/>
            <person name="Thiaucourt F."/>
            <person name="Blanchard A."/>
        </authorList>
    </citation>
    <scope>NUCLEOTIDE SEQUENCE [LARGE SCALE GENOMIC DNA]</scope>
    <source>
        <strain evidence="8 9">14811</strain>
    </source>
</reference>
<dbReference type="Proteomes" id="UP000020977">
    <property type="component" value="Unassembled WGS sequence"/>
</dbReference>
<evidence type="ECO:0000256" key="6">
    <source>
        <dbReference type="ARBA" id="ARBA00056338"/>
    </source>
</evidence>
<evidence type="ECO:0000313" key="8">
    <source>
        <dbReference type="EMBL" id="EXU60808.1"/>
    </source>
</evidence>
<organism evidence="8 9">
    <name type="scientific">Mesomycoplasma ovipneumoniae 14811</name>
    <dbReference type="NCBI Taxonomy" id="1188239"/>
    <lineage>
        <taxon>Bacteria</taxon>
        <taxon>Bacillati</taxon>
        <taxon>Mycoplasmatota</taxon>
        <taxon>Mycoplasmoidales</taxon>
        <taxon>Metamycoplasmataceae</taxon>
        <taxon>Mesomycoplasma</taxon>
    </lineage>
</organism>
<comment type="subunit">
    <text evidence="2">Homodimer.</text>
</comment>
<dbReference type="Gene3D" id="3.90.1170.30">
    <property type="entry name" value="Pyrimidine nucleoside phosphorylase-like, C-terminal domain"/>
    <property type="match status" value="1"/>
</dbReference>
<evidence type="ECO:0000313" key="9">
    <source>
        <dbReference type="Proteomes" id="UP000020977"/>
    </source>
</evidence>
<dbReference type="GO" id="GO:0006206">
    <property type="term" value="P:pyrimidine nucleobase metabolic process"/>
    <property type="evidence" value="ECO:0007669"/>
    <property type="project" value="InterPro"/>
</dbReference>
<dbReference type="InterPro" id="IPR035902">
    <property type="entry name" value="Nuc_phospho_transferase"/>
</dbReference>
<dbReference type="Pfam" id="PF02885">
    <property type="entry name" value="Glycos_trans_3N"/>
    <property type="match status" value="1"/>
</dbReference>
<dbReference type="STRING" id="1188239.MOVI_7110"/>
<accession>A0A014M1G8</accession>
<dbReference type="GO" id="GO:0006213">
    <property type="term" value="P:pyrimidine nucleoside metabolic process"/>
    <property type="evidence" value="ECO:0007669"/>
    <property type="project" value="InterPro"/>
</dbReference>
<dbReference type="InterPro" id="IPR013102">
    <property type="entry name" value="PYNP_C"/>
</dbReference>
<comment type="function">
    <text evidence="6">The enzymes which catalyze the reversible phosphorolysis of pyrimidine nucleosides are involved in the degradation of these compounds and in their utilization as carbon and energy sources, or in the rescue of pyrimidine bases for nucleotide synthesis.</text>
</comment>
<dbReference type="InterPro" id="IPR000312">
    <property type="entry name" value="Glycosyl_Trfase_fam3"/>
</dbReference>
<dbReference type="RefSeq" id="WP_044284525.1">
    <property type="nucleotide sequence ID" value="NZ_JFAD01000039.1"/>
</dbReference>
<dbReference type="InterPro" id="IPR017872">
    <property type="entry name" value="Pyrmidine_PPase_CS"/>
</dbReference>
<protein>
    <submittedName>
        <fullName evidence="8">Thymidine phosphorylase</fullName>
    </submittedName>
</protein>
<dbReference type="PIRSF" id="PIRSF000478">
    <property type="entry name" value="TP_PyNP"/>
    <property type="match status" value="1"/>
</dbReference>
<dbReference type="InterPro" id="IPR017459">
    <property type="entry name" value="Glycosyl_Trfase_fam3_N_dom"/>
</dbReference>
<dbReference type="GO" id="GO:0009032">
    <property type="term" value="F:thymidine phosphorylase activity"/>
    <property type="evidence" value="ECO:0007669"/>
    <property type="project" value="UniProtKB-EC"/>
</dbReference>
<dbReference type="Pfam" id="PF07831">
    <property type="entry name" value="PYNP_C"/>
    <property type="match status" value="1"/>
</dbReference>
<dbReference type="Gene3D" id="3.40.1030.10">
    <property type="entry name" value="Nucleoside phosphorylase/phosphoribosyltransferase catalytic domain"/>
    <property type="match status" value="1"/>
</dbReference>
<dbReference type="PROSITE" id="PS00647">
    <property type="entry name" value="THYMID_PHOSPHORYLASE"/>
    <property type="match status" value="1"/>
</dbReference>
<keyword evidence="4" id="KW-0808">Transferase</keyword>
<keyword evidence="3" id="KW-0328">Glycosyltransferase</keyword>
<dbReference type="SMART" id="SM00941">
    <property type="entry name" value="PYNP_C"/>
    <property type="match status" value="1"/>
</dbReference>
<feature type="domain" description="Pyrimidine nucleoside phosphorylase C-terminal" evidence="7">
    <location>
        <begin position="342"/>
        <end position="416"/>
    </location>
</feature>
<evidence type="ECO:0000259" key="7">
    <source>
        <dbReference type="SMART" id="SM00941"/>
    </source>
</evidence>
<dbReference type="InterPro" id="IPR036566">
    <property type="entry name" value="PYNP-like_C_sf"/>
</dbReference>
<dbReference type="PANTHER" id="PTHR10515:SF0">
    <property type="entry name" value="THYMIDINE PHOSPHORYLASE"/>
    <property type="match status" value="1"/>
</dbReference>
<dbReference type="InterPro" id="IPR000053">
    <property type="entry name" value="Thymidine/pyrmidine_PPase"/>
</dbReference>
<dbReference type="AlphaFoldDB" id="A0A014M1G8"/>